<dbReference type="GO" id="GO:0034472">
    <property type="term" value="P:snRNA 3'-end processing"/>
    <property type="evidence" value="ECO:0007669"/>
    <property type="project" value="TreeGrafter"/>
</dbReference>
<dbReference type="PANTHER" id="PTHR13532">
    <property type="match status" value="1"/>
</dbReference>
<evidence type="ECO:0000259" key="1">
    <source>
        <dbReference type="Pfam" id="PF19435"/>
    </source>
</evidence>
<name>A0A1Y3EUK0_9BILA</name>
<reference evidence="2 3" key="1">
    <citation type="submission" date="2015-04" db="EMBL/GenBank/DDBJ databases">
        <title>Draft genome of the roundworm Trichinella nativa.</title>
        <authorList>
            <person name="Mitreva M."/>
        </authorList>
    </citation>
    <scope>NUCLEOTIDE SEQUENCE [LARGE SCALE GENOMIC DNA]</scope>
    <source>
        <strain evidence="2 3">ISS45</strain>
    </source>
</reference>
<dbReference type="InterPro" id="IPR039841">
    <property type="entry name" value="INTS14"/>
</dbReference>
<dbReference type="GO" id="GO:0032039">
    <property type="term" value="C:integrator complex"/>
    <property type="evidence" value="ECO:0007669"/>
    <property type="project" value="InterPro"/>
</dbReference>
<evidence type="ECO:0000313" key="2">
    <source>
        <dbReference type="EMBL" id="OUC48801.1"/>
    </source>
</evidence>
<dbReference type="PANTHER" id="PTHR13532:SF3">
    <property type="entry name" value="INTEGRATOR COMPLEX SUBUNIT 14"/>
    <property type="match status" value="1"/>
</dbReference>
<gene>
    <name evidence="2" type="ORF">D917_01057</name>
</gene>
<protein>
    <recommendedName>
        <fullName evidence="1">Integrator complex subunit 14 beta-barrel domain-containing protein</fullName>
    </recommendedName>
</protein>
<organism evidence="2 3">
    <name type="scientific">Trichinella nativa</name>
    <dbReference type="NCBI Taxonomy" id="6335"/>
    <lineage>
        <taxon>Eukaryota</taxon>
        <taxon>Metazoa</taxon>
        <taxon>Ecdysozoa</taxon>
        <taxon>Nematoda</taxon>
        <taxon>Enoplea</taxon>
        <taxon>Dorylaimia</taxon>
        <taxon>Trichinellida</taxon>
        <taxon>Trichinellidae</taxon>
        <taxon>Trichinella</taxon>
    </lineage>
</organism>
<feature type="domain" description="Integrator complex subunit 14 beta-barrel" evidence="1">
    <location>
        <begin position="240"/>
        <end position="290"/>
    </location>
</feature>
<dbReference type="EMBL" id="LVZM01002082">
    <property type="protein sequence ID" value="OUC48801.1"/>
    <property type="molecule type" value="Genomic_DNA"/>
</dbReference>
<dbReference type="Proteomes" id="UP000243006">
    <property type="component" value="Unassembled WGS sequence"/>
</dbReference>
<dbReference type="InterPro" id="IPR036465">
    <property type="entry name" value="vWFA_dom_sf"/>
</dbReference>
<sequence>MPSIILVDISKKLEAISEARNLTHRQILLHEARNFLKAMHDIDNKEEIALVTFGKRVTILSDFSTDFEAMISKLPNDEEIVGENGNFFNAVYQAISMFISCWTSDTYGKIFLFTANPCDFYDYIFECFYNEFVSAFQINGVVHHISLAESEIGVGILKKLVEIEFRPFCAIMTCGTINCNVLLIPPPQPLVITSEFGLKNTYKFDSHLTIIGFAGDDDFAMVPTINSYLLLAASPNECSESIPHFCVLLHAALANRKNFAICRVSEEWYGMICCVGNDRTQLCLRCFQPGKNPFPWIGSFDELIPSGMSENTENIRRNLKTSKPSYASRSYTCWIDSNLMKDLNRFCQHALAIGCAQFFQFLANTFEKHANSVEMSDIQREHFNHYMAYLKLTKSFERSPLIPPFGSIQQANEAEG</sequence>
<feature type="domain" description="Integrator complex subunit 14 beta-barrel" evidence="1">
    <location>
        <begin position="165"/>
        <end position="237"/>
    </location>
</feature>
<dbReference type="AlphaFoldDB" id="A0A1Y3EUK0"/>
<evidence type="ECO:0000313" key="3">
    <source>
        <dbReference type="Proteomes" id="UP000243006"/>
    </source>
</evidence>
<comment type="caution">
    <text evidence="2">The sequence shown here is derived from an EMBL/GenBank/DDBJ whole genome shotgun (WGS) entry which is preliminary data.</text>
</comment>
<dbReference type="Pfam" id="PF19435">
    <property type="entry name" value="IntS14_b-barrel"/>
    <property type="match status" value="2"/>
</dbReference>
<proteinExistence type="predicted"/>
<dbReference type="CDD" id="cd00198">
    <property type="entry name" value="vWFA"/>
    <property type="match status" value="1"/>
</dbReference>
<dbReference type="InterPro" id="IPR045814">
    <property type="entry name" value="IntS14_b-barrel"/>
</dbReference>
<accession>A0A1Y3EUK0</accession>
<dbReference type="SUPFAM" id="SSF53300">
    <property type="entry name" value="vWA-like"/>
    <property type="match status" value="1"/>
</dbReference>